<evidence type="ECO:0000313" key="2">
    <source>
        <dbReference type="EMBL" id="PSR76161.1"/>
    </source>
</evidence>
<dbReference type="AlphaFoldDB" id="A0A2R6NT32"/>
<dbReference type="OrthoDB" id="2803586at2759"/>
<dbReference type="EMBL" id="MLYV02000860">
    <property type="protein sequence ID" value="PSR76161.1"/>
    <property type="molecule type" value="Genomic_DNA"/>
</dbReference>
<feature type="region of interest" description="Disordered" evidence="1">
    <location>
        <begin position="1133"/>
        <end position="1155"/>
    </location>
</feature>
<comment type="caution">
    <text evidence="2">The sequence shown here is derived from an EMBL/GenBank/DDBJ whole genome shotgun (WGS) entry which is preliminary data.</text>
</comment>
<protein>
    <submittedName>
        <fullName evidence="2">Uncharacterized protein</fullName>
    </submittedName>
</protein>
<feature type="compositionally biased region" description="Polar residues" evidence="1">
    <location>
        <begin position="876"/>
        <end position="885"/>
    </location>
</feature>
<feature type="compositionally biased region" description="Basic and acidic residues" evidence="1">
    <location>
        <begin position="1133"/>
        <end position="1145"/>
    </location>
</feature>
<evidence type="ECO:0000256" key="1">
    <source>
        <dbReference type="SAM" id="MobiDB-lite"/>
    </source>
</evidence>
<reference evidence="2 3" key="1">
    <citation type="submission" date="2018-02" db="EMBL/GenBank/DDBJ databases">
        <title>Genome sequence of the basidiomycete white-rot fungus Phlebia centrifuga.</title>
        <authorList>
            <person name="Granchi Z."/>
            <person name="Peng M."/>
            <person name="de Vries R.P."/>
            <person name="Hilden K."/>
            <person name="Makela M.R."/>
            <person name="Grigoriev I."/>
            <person name="Riley R."/>
        </authorList>
    </citation>
    <scope>NUCLEOTIDE SEQUENCE [LARGE SCALE GENOMIC DNA]</scope>
    <source>
        <strain evidence="2 3">FBCC195</strain>
    </source>
</reference>
<keyword evidence="3" id="KW-1185">Reference proteome</keyword>
<accession>A0A2R6NT32</accession>
<feature type="compositionally biased region" description="Basic and acidic residues" evidence="1">
    <location>
        <begin position="825"/>
        <end position="836"/>
    </location>
</feature>
<proteinExistence type="predicted"/>
<name>A0A2R6NT32_9APHY</name>
<gene>
    <name evidence="2" type="ORF">PHLCEN_2v8659</name>
</gene>
<feature type="region of interest" description="Disordered" evidence="1">
    <location>
        <begin position="286"/>
        <end position="307"/>
    </location>
</feature>
<evidence type="ECO:0000313" key="3">
    <source>
        <dbReference type="Proteomes" id="UP000186601"/>
    </source>
</evidence>
<feature type="region of interest" description="Disordered" evidence="1">
    <location>
        <begin position="814"/>
        <end position="927"/>
    </location>
</feature>
<organism evidence="2 3">
    <name type="scientific">Hermanssonia centrifuga</name>
    <dbReference type="NCBI Taxonomy" id="98765"/>
    <lineage>
        <taxon>Eukaryota</taxon>
        <taxon>Fungi</taxon>
        <taxon>Dikarya</taxon>
        <taxon>Basidiomycota</taxon>
        <taxon>Agaricomycotina</taxon>
        <taxon>Agaricomycetes</taxon>
        <taxon>Polyporales</taxon>
        <taxon>Meruliaceae</taxon>
        <taxon>Hermanssonia</taxon>
    </lineage>
</organism>
<sequence length="1263" mass="140975">MAAFEPQVIRSIIRSSLQPNERAKFDREWDDTVKLRLKNWLQNRLKQTRDVDQLTWEANIVAYVNFLYERTKIHGNCKRDTTPPALKKAIPIYGPRFLPPSYLHMQRRDPVTPLIKPDVSFLKPLNVVHPFYYDNLKKCPQCDSTEGVSWNSWVNTGHRELYGMRQGECALGYQLRCKSCTQGNSDSLESDQHCFATTSAMFWKKWEHWSIPRGIPIFFSRAGVTRDLFDVIVELRPSTTSGRLAEHIKQLHLLEYKQRELEYLQAYESRKINRLVPLELRVFRAPDEPTSDGSGIQAQDSDDPYGDKPISDDFISDIYLDFDKRTRAIESQEYLRTLFGITLSLDATFKSAKKATVVNSKKARVCLTKGGLLSIINERNEVLAWRFCQTQSNAEIEEMLSGIAKRAEELELPLPEQVVADNCCTIRGSVQKLFPQSHVALDIFHLIARYTVVVINGTKNPLRLAVAKDVSDALLLSKADPATRKPATYRCKQEQEIRLQAMFEKYSRLGNVWSAAAAKVHADQLAHVKKGCLERRRQDLAADGSRIEGSHKQWNSLQRANASGIEMFLALSHDFVLRRNVRIVTTTGRHKPKPSGFIATTYGCHHVHLCNAINTLFNVLCKREQEQGAKTKYSPRPLLPVVNSGESFGVVVSEHSLSFGGLLQIKDEQDEDIDLLDLVENPENGLNAETLLQEMQIDPCLLLQPQSPASNAPPLAVTPITPHTSQTHALASTLAQSAVLNEGHTLMLQASPKLASTETCNNLGIGRLLTHQALGQNLKHKDSELGKMPQIDKESGKLGAFPSEDIIDLTRDDGTVARAGPPALVEKRMGKRRQCDIESDSDGPSSPLSLKKLRTASPRGDSVALKLTPDAPSSAAHLNTTQDLQSYVGPGPSKQPPLDFFLKHRRPPLSTGPLGTEKAPSSATTGSDEIKNSQLLVLTAQLPAGDDSDTHGLSRSELFFRRYTNVDPRSIKISSNGPEFFTFMNMRNKHQWAAHNMNSRKFVQAADLYNEELEKVSTEKGVKDPIVKKNPRAIMDMLTEIETKVGQRIATNNYKSHASGETAFWTHHCNAVPLGQKMKSQDGKAVSFELPGTQIKPYSPRQKQRKVQECKRCLKVKYVGGVGSADNHKKLHCADGVKSKDRKDPSPPWPQPDGVFSAGTHFHPLVFLQTFRSLFEKLAIENADGADLDAELLAFAEMVHKQTITIDAGGGGQNAFRLYDHLTMSPHFPQILVTHEGKQYLRLDCISDGTQASTTAEVPSANV</sequence>
<dbReference type="Proteomes" id="UP000186601">
    <property type="component" value="Unassembled WGS sequence"/>
</dbReference>